<accession>A0A433VP19</accession>
<evidence type="ECO:0000313" key="2">
    <source>
        <dbReference type="Proteomes" id="UP000271624"/>
    </source>
</evidence>
<name>A0A433VP19_9CYAN</name>
<dbReference type="Proteomes" id="UP000271624">
    <property type="component" value="Unassembled WGS sequence"/>
</dbReference>
<protein>
    <submittedName>
        <fullName evidence="1">Uncharacterized protein</fullName>
    </submittedName>
</protein>
<proteinExistence type="predicted"/>
<dbReference type="GO" id="GO:0008297">
    <property type="term" value="F:single-stranded DNA exodeoxyribonuclease activity"/>
    <property type="evidence" value="ECO:0007669"/>
    <property type="project" value="TreeGrafter"/>
</dbReference>
<dbReference type="RefSeq" id="WP_127080683.1">
    <property type="nucleotide sequence ID" value="NZ_RSCL01000004.1"/>
</dbReference>
<evidence type="ECO:0000313" key="1">
    <source>
        <dbReference type="EMBL" id="RUT07829.1"/>
    </source>
</evidence>
<sequence length="225" mass="25657">MNTTCMNGLRYYVGENRILLPTVSSVLKATQPRSSINALSSWRHKIGEANANSITLRSRNRGNTLHLLVKQHLQGVSVKPNNSFIEPFWYSIQPVLNKISDVKLIEAVVPNYKEVYAGKVDSVACYQNIPHVIEWTTSEEVKVKEEKLYDKPLQLVAYAGAINRCWNDSLFGSKINHALIVVALPGKEAEVFEFDRAKLIKYWKKWNQRLQSFYHSNAAKRPILA</sequence>
<dbReference type="PANTHER" id="PTHR31340">
    <property type="entry name" value="MITOCHONDRIAL GENOME MAINTENANCE EXONUCLEASE 1"/>
    <property type="match status" value="1"/>
</dbReference>
<dbReference type="EMBL" id="RSCL01000004">
    <property type="protein sequence ID" value="RUT07829.1"/>
    <property type="molecule type" value="Genomic_DNA"/>
</dbReference>
<dbReference type="AlphaFoldDB" id="A0A433VP19"/>
<keyword evidence="2" id="KW-1185">Reference proteome</keyword>
<comment type="caution">
    <text evidence="1">The sequence shown here is derived from an EMBL/GenBank/DDBJ whole genome shotgun (WGS) entry which is preliminary data.</text>
</comment>
<reference evidence="1" key="1">
    <citation type="submission" date="2018-12" db="EMBL/GenBank/DDBJ databases">
        <authorList>
            <person name="Will S."/>
            <person name="Neumann-Schaal M."/>
            <person name="Henke P."/>
        </authorList>
    </citation>
    <scope>NUCLEOTIDE SEQUENCE</scope>
    <source>
        <strain evidence="1">PCC 7102</strain>
    </source>
</reference>
<dbReference type="PANTHER" id="PTHR31340:SF3">
    <property type="entry name" value="MITOCHONDRIAL GENOME MAINTENANCE EXONUCLEASE 1"/>
    <property type="match status" value="1"/>
</dbReference>
<dbReference type="OrthoDB" id="420529at2"/>
<gene>
    <name evidence="1" type="ORF">DSM106972_020890</name>
</gene>
<organism evidence="1 2">
    <name type="scientific">Dulcicalothrix desertica PCC 7102</name>
    <dbReference type="NCBI Taxonomy" id="232991"/>
    <lineage>
        <taxon>Bacteria</taxon>
        <taxon>Bacillati</taxon>
        <taxon>Cyanobacteriota</taxon>
        <taxon>Cyanophyceae</taxon>
        <taxon>Nostocales</taxon>
        <taxon>Calotrichaceae</taxon>
        <taxon>Dulcicalothrix</taxon>
    </lineage>
</organism>
<reference evidence="1" key="2">
    <citation type="journal article" date="2019" name="Genome Biol. Evol.">
        <title>Day and night: Metabolic profiles and evolutionary relationships of six axenic non-marine cyanobacteria.</title>
        <authorList>
            <person name="Will S.E."/>
            <person name="Henke P."/>
            <person name="Boedeker C."/>
            <person name="Huang S."/>
            <person name="Brinkmann H."/>
            <person name="Rohde M."/>
            <person name="Jarek M."/>
            <person name="Friedl T."/>
            <person name="Seufert S."/>
            <person name="Schumacher M."/>
            <person name="Overmann J."/>
            <person name="Neumann-Schaal M."/>
            <person name="Petersen J."/>
        </authorList>
    </citation>
    <scope>NUCLEOTIDE SEQUENCE [LARGE SCALE GENOMIC DNA]</scope>
    <source>
        <strain evidence="1">PCC 7102</strain>
    </source>
</reference>